<reference evidence="1 2" key="1">
    <citation type="submission" date="2020-04" db="EMBL/GenBank/DDBJ databases">
        <authorList>
            <person name="Wallbank WR R."/>
            <person name="Pardo Diaz C."/>
            <person name="Kozak K."/>
            <person name="Martin S."/>
            <person name="Jiggins C."/>
            <person name="Moest M."/>
            <person name="Warren A I."/>
            <person name="Byers J.R.P. K."/>
            <person name="Montejo-Kovacevich G."/>
            <person name="Yen C E."/>
        </authorList>
    </citation>
    <scope>NUCLEOTIDE SEQUENCE [LARGE SCALE GENOMIC DNA]</scope>
</reference>
<comment type="caution">
    <text evidence="1">The sequence shown here is derived from an EMBL/GenBank/DDBJ whole genome shotgun (WGS) entry which is preliminary data.</text>
</comment>
<evidence type="ECO:0000313" key="2">
    <source>
        <dbReference type="Proteomes" id="UP000494106"/>
    </source>
</evidence>
<dbReference type="AlphaFoldDB" id="A0A8S0Z3L4"/>
<accession>A0A8S0Z3L4</accession>
<gene>
    <name evidence="1" type="ORF">APLA_LOCUS2201</name>
</gene>
<sequence>MRRATCVRCAPLYDNCVYGRAVVSRENSDIVYALRVGAVCSCERLAVTVLVEGGRSWRVCNILRHHTAPRASCVRFLRTQRSVPECSAIACGREGAGSSTPDELQGAEEGERLCVRECASACIQQLWWCVSRRRATAAPPNTVNTIK</sequence>
<keyword evidence="2" id="KW-1185">Reference proteome</keyword>
<dbReference type="Proteomes" id="UP000494106">
    <property type="component" value="Unassembled WGS sequence"/>
</dbReference>
<proteinExistence type="predicted"/>
<protein>
    <submittedName>
        <fullName evidence="1">Uncharacterized protein</fullName>
    </submittedName>
</protein>
<dbReference type="EMBL" id="CADEBC010000196">
    <property type="protein sequence ID" value="CAB3224913.1"/>
    <property type="molecule type" value="Genomic_DNA"/>
</dbReference>
<evidence type="ECO:0000313" key="1">
    <source>
        <dbReference type="EMBL" id="CAB3224913.1"/>
    </source>
</evidence>
<name>A0A8S0Z3L4_ARCPL</name>
<organism evidence="1 2">
    <name type="scientific">Arctia plantaginis</name>
    <name type="common">Wood tiger moth</name>
    <name type="synonym">Phalaena plantaginis</name>
    <dbReference type="NCBI Taxonomy" id="874455"/>
    <lineage>
        <taxon>Eukaryota</taxon>
        <taxon>Metazoa</taxon>
        <taxon>Ecdysozoa</taxon>
        <taxon>Arthropoda</taxon>
        <taxon>Hexapoda</taxon>
        <taxon>Insecta</taxon>
        <taxon>Pterygota</taxon>
        <taxon>Neoptera</taxon>
        <taxon>Endopterygota</taxon>
        <taxon>Lepidoptera</taxon>
        <taxon>Glossata</taxon>
        <taxon>Ditrysia</taxon>
        <taxon>Noctuoidea</taxon>
        <taxon>Erebidae</taxon>
        <taxon>Arctiinae</taxon>
        <taxon>Arctia</taxon>
    </lineage>
</organism>
<dbReference type="OrthoDB" id="7218946at2759"/>